<evidence type="ECO:0000256" key="1">
    <source>
        <dbReference type="ARBA" id="ARBA00004651"/>
    </source>
</evidence>
<evidence type="ECO:0000256" key="2">
    <source>
        <dbReference type="ARBA" id="ARBA00007577"/>
    </source>
</evidence>
<feature type="transmembrane region" description="Helical" evidence="10">
    <location>
        <begin position="153"/>
        <end position="171"/>
    </location>
</feature>
<evidence type="ECO:0000259" key="11">
    <source>
        <dbReference type="PROSITE" id="PS50893"/>
    </source>
</evidence>
<dbReference type="SUPFAM" id="SSF52540">
    <property type="entry name" value="P-loop containing nucleoside triphosphate hydrolases"/>
    <property type="match status" value="2"/>
</dbReference>
<evidence type="ECO:0000256" key="10">
    <source>
        <dbReference type="SAM" id="Phobius"/>
    </source>
</evidence>
<feature type="transmembrane region" description="Helical" evidence="10">
    <location>
        <begin position="33"/>
        <end position="57"/>
    </location>
</feature>
<dbReference type="Pfam" id="PF00664">
    <property type="entry name" value="ABC_membrane"/>
    <property type="match status" value="2"/>
</dbReference>
<feature type="domain" description="ABC transmembrane type-1" evidence="12">
    <location>
        <begin position="762"/>
        <end position="1047"/>
    </location>
</feature>
<dbReference type="GO" id="GO:0005524">
    <property type="term" value="F:ATP binding"/>
    <property type="evidence" value="ECO:0007669"/>
    <property type="project" value="UniProtKB-KW"/>
</dbReference>
<dbReference type="InterPro" id="IPR039421">
    <property type="entry name" value="Type_1_exporter"/>
</dbReference>
<dbReference type="InterPro" id="IPR011527">
    <property type="entry name" value="ABC1_TM_dom"/>
</dbReference>
<evidence type="ECO:0000256" key="9">
    <source>
        <dbReference type="SAM" id="MobiDB-lite"/>
    </source>
</evidence>
<dbReference type="GO" id="GO:0016887">
    <property type="term" value="F:ATP hydrolysis activity"/>
    <property type="evidence" value="ECO:0007669"/>
    <property type="project" value="InterPro"/>
</dbReference>
<evidence type="ECO:0000256" key="5">
    <source>
        <dbReference type="ARBA" id="ARBA00022741"/>
    </source>
</evidence>
<dbReference type="FunFam" id="3.40.50.300:FF:000205">
    <property type="entry name" value="ABC transporter B family member 4"/>
    <property type="match status" value="1"/>
</dbReference>
<reference evidence="13" key="1">
    <citation type="submission" date="2021-01" db="EMBL/GenBank/DDBJ databases">
        <authorList>
            <person name="Corre E."/>
            <person name="Pelletier E."/>
            <person name="Niang G."/>
            <person name="Scheremetjew M."/>
            <person name="Finn R."/>
            <person name="Kale V."/>
            <person name="Holt S."/>
            <person name="Cochrane G."/>
            <person name="Meng A."/>
            <person name="Brown T."/>
            <person name="Cohen L."/>
        </authorList>
    </citation>
    <scope>NUCLEOTIDE SEQUENCE</scope>
    <source>
        <strain evidence="13">NY070348D</strain>
    </source>
</reference>
<dbReference type="Pfam" id="PF00005">
    <property type="entry name" value="ABC_tran"/>
    <property type="match status" value="2"/>
</dbReference>
<dbReference type="EMBL" id="HBHK01017579">
    <property type="protein sequence ID" value="CAD9691862.1"/>
    <property type="molecule type" value="Transcribed_RNA"/>
</dbReference>
<keyword evidence="3" id="KW-0813">Transport</keyword>
<feature type="transmembrane region" description="Helical" evidence="10">
    <location>
        <begin position="803"/>
        <end position="827"/>
    </location>
</feature>
<dbReference type="GO" id="GO:0015421">
    <property type="term" value="F:ABC-type oligopeptide transporter activity"/>
    <property type="evidence" value="ECO:0007669"/>
    <property type="project" value="TreeGrafter"/>
</dbReference>
<feature type="transmembrane region" description="Helical" evidence="10">
    <location>
        <begin position="359"/>
        <end position="378"/>
    </location>
</feature>
<dbReference type="Gene3D" id="1.20.1560.10">
    <property type="entry name" value="ABC transporter type 1, transmembrane domain"/>
    <property type="match status" value="2"/>
</dbReference>
<evidence type="ECO:0000256" key="7">
    <source>
        <dbReference type="ARBA" id="ARBA00022989"/>
    </source>
</evidence>
<sequence length="1331" mass="144888">MKKKKDRKIDQHGERVESVSLLGVFRYADSLDWLLMLAGMLCGLGTGVVLPLFSIIFGSMYNDFQSGTSILEFGRQYAFKFGMFAVATLCTGFGQVCFFTLSSERQTLRIRKMYLQAVLSQDITWFDTCKSGELSSQIAENTIIIREALGDKFGLLFQFLAMFVAGLTIGFVENWKLTLVICSASPLIIIGGYFMSKTLQEATSTGLEAYARAGGVAEEAFAMIRTVVALGAESTVEEKYRKEILNAEGHGIRKARTTGIGMGFTFGVYFLIYALAFWYGSVLVKESRVQAASVYPPNTTINALCYRGNVIDSAQANLLLCPTNGYTSDFTFEIDADVCNCLKCDCGCTVADDCVNGGTIVSVFFAVVMGAFAIGQAGPNITALVNAKAAAAKIYKVIERKPEIDASSEEGLTLSEIKGDIALNGVSFAYPTRPEATVLKNINLEIKAGQTVALVGGSGCGKSTVTQLVQRFYDPKEGSVTLDGVNLKDIKLKWLREQIGLVSQEPVLFANTIAENIGYGRQGATRQDIEDAAKAANAYNFIMEFPEGFETNVGQQGASLSGGQKQRIAIARAIVRNPSILILDEATSALDNESERIVQQALDKLVASGSRTTIVIAHRLSTIRNSDKIVVLGNGEFMEEGTHDELMAITSGHYGALVAAATRSEKKSGEEEDLTSLIENDAGLSKRFGSSMSLPKPSSSQHIRGQSEGLKKKPEHGKKKKFLCLPCGNKKVEKAEEEEPYNVSIWRLATYAKPEKWLFIPAMICAGGNGIVMPMFSILFAGITNVYYYPTIELTQHYAVQYSYYFIALGICVAGFYVGQQWIFGIIGERITTRIRQELFHAMLSREIDFYDKSENSVGTLTSKLSTDAAMVKEILVNRLNVLTMNLVVVIAGLTIAFSYGWKMTLVLLACMPLMIIAGAVQMYLLKGFANEDDSAHADATQVLSESVMGIRTVSAFGLKDRILGLYDGFLKKPHMLARKKAIVGGLGYGFSQGVIYFIYSVAFLYGSTLINSGEYTFTQMMHVFFAVVMMGFGLGQASAMAPDVAKCQNSVASVFKIVDVVSSIDPFTSAGLSDDAETNSDITFQDVSFTYSSRPDAKIFNSFNLTVKEGTTVALVGQSGSGKSTAVSLLERFYDSNGGTVNYHGIDVKKANPKWLREQFGLVEQEPQLFQTTIFENIALGVADKSIPVTQEMVESAAKAANAHDFIMSFPEGYQTKVGGRESPTSGGQKQRICIARCLIRDPKVLLLDEATSALDNESERVVQDAIDAMVSSSSRTTIVIAHRLTTIKNADVICVVDKGKIIEQGTHAALLDIPNGAYRKLYLSQNASH</sequence>
<feature type="transmembrane region" description="Helical" evidence="10">
    <location>
        <begin position="77"/>
        <end position="101"/>
    </location>
</feature>
<dbReference type="PROSITE" id="PS50893">
    <property type="entry name" value="ABC_TRANSPORTER_2"/>
    <property type="match status" value="2"/>
</dbReference>
<feature type="domain" description="ABC transporter" evidence="11">
    <location>
        <begin position="421"/>
        <end position="659"/>
    </location>
</feature>
<keyword evidence="7 10" id="KW-1133">Transmembrane helix</keyword>
<dbReference type="PROSITE" id="PS00211">
    <property type="entry name" value="ABC_TRANSPORTER_1"/>
    <property type="match status" value="1"/>
</dbReference>
<dbReference type="FunFam" id="3.40.50.300:FF:000251">
    <property type="entry name" value="ABC transporter B family member 19"/>
    <property type="match status" value="1"/>
</dbReference>
<comment type="subcellular location">
    <subcellularLocation>
        <location evidence="1">Cell membrane</location>
        <topology evidence="1">Multi-pass membrane protein</topology>
    </subcellularLocation>
</comment>
<comment type="similarity">
    <text evidence="2">Belongs to the ABC transporter superfamily. ABCB family. Multidrug resistance exporter (TC 3.A.1.201) subfamily.</text>
</comment>
<dbReference type="PANTHER" id="PTHR43394">
    <property type="entry name" value="ATP-DEPENDENT PERMEASE MDL1, MITOCHONDRIAL"/>
    <property type="match status" value="1"/>
</dbReference>
<protein>
    <submittedName>
        <fullName evidence="13">Uncharacterized protein</fullName>
    </submittedName>
</protein>
<dbReference type="CDD" id="cd18578">
    <property type="entry name" value="ABC_6TM_Pgp_ABCB1_D2_like"/>
    <property type="match status" value="1"/>
</dbReference>
<dbReference type="GO" id="GO:0005743">
    <property type="term" value="C:mitochondrial inner membrane"/>
    <property type="evidence" value="ECO:0007669"/>
    <property type="project" value="TreeGrafter"/>
</dbReference>
<evidence type="ECO:0000259" key="12">
    <source>
        <dbReference type="PROSITE" id="PS50929"/>
    </source>
</evidence>
<evidence type="ECO:0000313" key="13">
    <source>
        <dbReference type="EMBL" id="CAD9691862.1"/>
    </source>
</evidence>
<dbReference type="CDD" id="cd03249">
    <property type="entry name" value="ABC_MTABC3_MDL1_MDL2"/>
    <property type="match status" value="2"/>
</dbReference>
<dbReference type="InterPro" id="IPR027417">
    <property type="entry name" value="P-loop_NTPase"/>
</dbReference>
<keyword evidence="4 10" id="KW-0812">Transmembrane</keyword>
<dbReference type="GO" id="GO:0005886">
    <property type="term" value="C:plasma membrane"/>
    <property type="evidence" value="ECO:0007669"/>
    <property type="project" value="UniProtKB-SubCell"/>
</dbReference>
<accession>A0A7S2S7J6</accession>
<gene>
    <name evidence="13" type="ORF">QSP1433_LOCUS11138</name>
</gene>
<evidence type="ECO:0000256" key="8">
    <source>
        <dbReference type="ARBA" id="ARBA00023136"/>
    </source>
</evidence>
<name>A0A7S2S7J6_9STRA</name>
<proteinExistence type="inferred from homology"/>
<evidence type="ECO:0000256" key="4">
    <source>
        <dbReference type="ARBA" id="ARBA00022692"/>
    </source>
</evidence>
<organism evidence="13">
    <name type="scientific">Mucochytrium quahogii</name>
    <dbReference type="NCBI Taxonomy" id="96639"/>
    <lineage>
        <taxon>Eukaryota</taxon>
        <taxon>Sar</taxon>
        <taxon>Stramenopiles</taxon>
        <taxon>Bigyra</taxon>
        <taxon>Labyrinthulomycetes</taxon>
        <taxon>Thraustochytrida</taxon>
        <taxon>Thraustochytriidae</taxon>
        <taxon>Mucochytrium</taxon>
    </lineage>
</organism>
<dbReference type="SUPFAM" id="SSF90123">
    <property type="entry name" value="ABC transporter transmembrane region"/>
    <property type="match status" value="2"/>
</dbReference>
<dbReference type="InterPro" id="IPR017871">
    <property type="entry name" value="ABC_transporter-like_CS"/>
</dbReference>
<dbReference type="InterPro" id="IPR003593">
    <property type="entry name" value="AAA+_ATPase"/>
</dbReference>
<feature type="transmembrane region" description="Helical" evidence="10">
    <location>
        <begin position="1018"/>
        <end position="1036"/>
    </location>
</feature>
<keyword evidence="8 10" id="KW-0472">Membrane</keyword>
<feature type="transmembrane region" description="Helical" evidence="10">
    <location>
        <begin position="906"/>
        <end position="926"/>
    </location>
</feature>
<dbReference type="CDD" id="cd18577">
    <property type="entry name" value="ABC_6TM_Pgp_ABCB1_D1_like"/>
    <property type="match status" value="1"/>
</dbReference>
<feature type="region of interest" description="Disordered" evidence="9">
    <location>
        <begin position="689"/>
        <end position="715"/>
    </location>
</feature>
<dbReference type="PROSITE" id="PS50929">
    <property type="entry name" value="ABC_TM1F"/>
    <property type="match status" value="2"/>
</dbReference>
<dbReference type="Gene3D" id="3.40.50.300">
    <property type="entry name" value="P-loop containing nucleotide triphosphate hydrolases"/>
    <property type="match status" value="2"/>
</dbReference>
<feature type="transmembrane region" description="Helical" evidence="10">
    <location>
        <begin position="260"/>
        <end position="279"/>
    </location>
</feature>
<dbReference type="FunFam" id="1.20.1560.10:FF:000009">
    <property type="entry name" value="ABC transporter B family member 1"/>
    <property type="match status" value="1"/>
</dbReference>
<dbReference type="InterPro" id="IPR036640">
    <property type="entry name" value="ABC1_TM_sf"/>
</dbReference>
<feature type="domain" description="ABC transmembrane type-1" evidence="12">
    <location>
        <begin position="37"/>
        <end position="386"/>
    </location>
</feature>
<feature type="transmembrane region" description="Helical" evidence="10">
    <location>
        <begin position="982"/>
        <end position="1006"/>
    </location>
</feature>
<feature type="compositionally biased region" description="Low complexity" evidence="9">
    <location>
        <begin position="690"/>
        <end position="700"/>
    </location>
</feature>
<evidence type="ECO:0000256" key="6">
    <source>
        <dbReference type="ARBA" id="ARBA00022840"/>
    </source>
</evidence>
<dbReference type="GO" id="GO:0090374">
    <property type="term" value="P:oligopeptide export from mitochondrion"/>
    <property type="evidence" value="ECO:0007669"/>
    <property type="project" value="TreeGrafter"/>
</dbReference>
<feature type="transmembrane region" description="Helical" evidence="10">
    <location>
        <begin position="177"/>
        <end position="195"/>
    </location>
</feature>
<dbReference type="InterPro" id="IPR003439">
    <property type="entry name" value="ABC_transporter-like_ATP-bd"/>
</dbReference>
<keyword evidence="6" id="KW-0067">ATP-binding</keyword>
<feature type="domain" description="ABC transporter" evidence="11">
    <location>
        <begin position="1083"/>
        <end position="1325"/>
    </location>
</feature>
<feature type="transmembrane region" description="Helical" evidence="10">
    <location>
        <begin position="880"/>
        <end position="900"/>
    </location>
</feature>
<keyword evidence="5" id="KW-0547">Nucleotide-binding</keyword>
<dbReference type="PANTHER" id="PTHR43394:SF18">
    <property type="entry name" value="ABC TRANSPORTER B FAMILY MEMBER 11-LIKE"/>
    <property type="match status" value="1"/>
</dbReference>
<evidence type="ECO:0000256" key="3">
    <source>
        <dbReference type="ARBA" id="ARBA00022448"/>
    </source>
</evidence>
<feature type="transmembrane region" description="Helical" evidence="10">
    <location>
        <begin position="757"/>
        <end position="783"/>
    </location>
</feature>
<dbReference type="SMART" id="SM00382">
    <property type="entry name" value="AAA"/>
    <property type="match status" value="2"/>
</dbReference>